<dbReference type="VEuPathDB" id="FungiDB:PC9H_010190"/>
<dbReference type="Proteomes" id="UP000623687">
    <property type="component" value="Unassembled WGS sequence"/>
</dbReference>
<keyword evidence="2" id="KW-1185">Reference proteome</keyword>
<gene>
    <name evidence="1" type="ORF">PC9H_010190</name>
</gene>
<name>A0A8H6ZR19_PLEOS</name>
<sequence>MPRSNELKAINAILNALDARLEVVEVKQREMLLRIDTMLIETSLHDMGVSPEQIEAVTDFSEWLKRKVERQDTRKVRDAMKDAHKHLCTLDYELVALIADDILKIVHYGVWKSEGRTKYFELFHEGEDDDEIPF</sequence>
<reference evidence="1" key="1">
    <citation type="submission" date="2019-07" db="EMBL/GenBank/DDBJ databases">
        <authorList>
            <person name="Palmer J.M."/>
        </authorList>
    </citation>
    <scope>NUCLEOTIDE SEQUENCE</scope>
    <source>
        <strain evidence="1">PC9</strain>
    </source>
</reference>
<dbReference type="RefSeq" id="XP_036629073.1">
    <property type="nucleotide sequence ID" value="XM_036779684.1"/>
</dbReference>
<protein>
    <submittedName>
        <fullName evidence="1">Uncharacterized protein</fullName>
    </submittedName>
</protein>
<proteinExistence type="predicted"/>
<accession>A0A8H6ZR19</accession>
<organism evidence="1 2">
    <name type="scientific">Pleurotus ostreatus</name>
    <name type="common">Oyster mushroom</name>
    <name type="synonym">White-rot fungus</name>
    <dbReference type="NCBI Taxonomy" id="5322"/>
    <lineage>
        <taxon>Eukaryota</taxon>
        <taxon>Fungi</taxon>
        <taxon>Dikarya</taxon>
        <taxon>Basidiomycota</taxon>
        <taxon>Agaricomycotina</taxon>
        <taxon>Agaricomycetes</taxon>
        <taxon>Agaricomycetidae</taxon>
        <taxon>Agaricales</taxon>
        <taxon>Pleurotineae</taxon>
        <taxon>Pleurotaceae</taxon>
        <taxon>Pleurotus</taxon>
    </lineage>
</organism>
<comment type="caution">
    <text evidence="1">The sequence shown here is derived from an EMBL/GenBank/DDBJ whole genome shotgun (WGS) entry which is preliminary data.</text>
</comment>
<evidence type="ECO:0000313" key="2">
    <source>
        <dbReference type="Proteomes" id="UP000623687"/>
    </source>
</evidence>
<dbReference type="EMBL" id="JACETU010000007">
    <property type="protein sequence ID" value="KAF7424879.1"/>
    <property type="molecule type" value="Genomic_DNA"/>
</dbReference>
<dbReference type="GeneID" id="59380008"/>
<dbReference type="AlphaFoldDB" id="A0A8H6ZR19"/>
<evidence type="ECO:0000313" key="1">
    <source>
        <dbReference type="EMBL" id="KAF7424879.1"/>
    </source>
</evidence>